<name>A0A7L5E9I3_9SPHI</name>
<dbReference type="AlphaFoldDB" id="A0A7L5E9I3"/>
<sequence length="132" mass="14885">MEQIVGSLKDCYKANSQLYRVFTIGSLELLLFSKGHFSGSNSNTGDVCTKVYGTDQFVTVGTWQVKDSQLKFSVFQLGYFISEVNTGYAESPVYKFSHSNPLNKLAEETILRQDVQDNTELSLFILTNLFKD</sequence>
<protein>
    <submittedName>
        <fullName evidence="1">Uncharacterized protein</fullName>
    </submittedName>
</protein>
<proteinExistence type="predicted"/>
<dbReference type="EMBL" id="CP051683">
    <property type="protein sequence ID" value="QJD98534.1"/>
    <property type="molecule type" value="Genomic_DNA"/>
</dbReference>
<keyword evidence="1" id="KW-0614">Plasmid</keyword>
<accession>A0A7L5E9I3</accession>
<gene>
    <name evidence="1" type="ORF">HH214_21495</name>
</gene>
<geneLocation type="plasmid" evidence="1 2">
    <name>unnamed1</name>
</geneLocation>
<organism evidence="1 2">
    <name type="scientific">Mucilaginibacter robiniae</name>
    <dbReference type="NCBI Taxonomy" id="2728022"/>
    <lineage>
        <taxon>Bacteria</taxon>
        <taxon>Pseudomonadati</taxon>
        <taxon>Bacteroidota</taxon>
        <taxon>Sphingobacteriia</taxon>
        <taxon>Sphingobacteriales</taxon>
        <taxon>Sphingobacteriaceae</taxon>
        <taxon>Mucilaginibacter</taxon>
    </lineage>
</organism>
<dbReference type="Proteomes" id="UP000503278">
    <property type="component" value="Plasmid unnamed1"/>
</dbReference>
<evidence type="ECO:0000313" key="2">
    <source>
        <dbReference type="Proteomes" id="UP000503278"/>
    </source>
</evidence>
<evidence type="ECO:0000313" key="1">
    <source>
        <dbReference type="EMBL" id="QJD98534.1"/>
    </source>
</evidence>
<dbReference type="RefSeq" id="WP_169611272.1">
    <property type="nucleotide sequence ID" value="NZ_CP051683.1"/>
</dbReference>
<keyword evidence="2" id="KW-1185">Reference proteome</keyword>
<reference evidence="1 2" key="1">
    <citation type="submission" date="2020-04" db="EMBL/GenBank/DDBJ databases">
        <title>Genome sequencing of novel species.</title>
        <authorList>
            <person name="Heo J."/>
            <person name="Kim S.-J."/>
            <person name="Kim J.-S."/>
            <person name="Hong S.-B."/>
            <person name="Kwon S.-W."/>
        </authorList>
    </citation>
    <scope>NUCLEOTIDE SEQUENCE [LARGE SCALE GENOMIC DNA]</scope>
    <source>
        <strain evidence="1 2">F39-2</strain>
        <plasmid evidence="1 2">unnamed1</plasmid>
    </source>
</reference>
<dbReference type="KEGG" id="mrob:HH214_21495"/>